<feature type="signal peptide" evidence="1">
    <location>
        <begin position="1"/>
        <end position="29"/>
    </location>
</feature>
<dbReference type="Proteomes" id="UP001055200">
    <property type="component" value="Chromosome"/>
</dbReference>
<evidence type="ECO:0000256" key="1">
    <source>
        <dbReference type="SAM" id="SignalP"/>
    </source>
</evidence>
<dbReference type="InterPro" id="IPR007410">
    <property type="entry name" value="LpqE-like"/>
</dbReference>
<reference evidence="2" key="1">
    <citation type="submission" date="2022-08" db="EMBL/GenBank/DDBJ databases">
        <title>Complete genome sequence of 14 non-tuberculosis mycobacteria type-strains.</title>
        <authorList>
            <person name="Igarashi Y."/>
            <person name="Osugi A."/>
            <person name="Mitarai S."/>
        </authorList>
    </citation>
    <scope>NUCLEOTIDE SEQUENCE</scope>
    <source>
        <strain evidence="2">DSM 45575</strain>
    </source>
</reference>
<proteinExistence type="predicted"/>
<keyword evidence="3" id="KW-1185">Reference proteome</keyword>
<organism evidence="2 3">
    <name type="scientific">Mycolicibacillus parakoreensis</name>
    <dbReference type="NCBI Taxonomy" id="1069221"/>
    <lineage>
        <taxon>Bacteria</taxon>
        <taxon>Bacillati</taxon>
        <taxon>Actinomycetota</taxon>
        <taxon>Actinomycetes</taxon>
        <taxon>Mycobacteriales</taxon>
        <taxon>Mycobacteriaceae</taxon>
        <taxon>Mycolicibacillus</taxon>
    </lineage>
</organism>
<evidence type="ECO:0008006" key="4">
    <source>
        <dbReference type="Google" id="ProtNLM"/>
    </source>
</evidence>
<gene>
    <name evidence="2" type="ORF">MIU77_01910</name>
</gene>
<name>A0ABY3TZK3_9MYCO</name>
<sequence length="190" mass="19522">MKPTTPSPSAVCARPGACTLALATLAALAALLTGCGTGQHSQTAEQAPAVDGSEATTKDVALRDVRIQAQQSGDFLEPGTSVELVLVIANNSLETAEHLVDITTPIGKVTLSPKKPEVPVGGRLLIGTPAGQTNTPKQDDVTNAKATIELSEPITNGLNYDFSFEFDNVGTVKLAVPVSAGLEPQPIPAD</sequence>
<evidence type="ECO:0000313" key="3">
    <source>
        <dbReference type="Proteomes" id="UP001055200"/>
    </source>
</evidence>
<evidence type="ECO:0000313" key="2">
    <source>
        <dbReference type="EMBL" id="ULN53148.1"/>
    </source>
</evidence>
<accession>A0ABY3TZK3</accession>
<feature type="chain" id="PRO_5047272194" description="Lipoprotein LpqE" evidence="1">
    <location>
        <begin position="30"/>
        <end position="190"/>
    </location>
</feature>
<dbReference type="Pfam" id="PF04314">
    <property type="entry name" value="PCuAC"/>
    <property type="match status" value="1"/>
</dbReference>
<dbReference type="PROSITE" id="PS51257">
    <property type="entry name" value="PROKAR_LIPOPROTEIN"/>
    <property type="match status" value="1"/>
</dbReference>
<dbReference type="EMBL" id="CP092365">
    <property type="protein sequence ID" value="ULN53148.1"/>
    <property type="molecule type" value="Genomic_DNA"/>
</dbReference>
<protein>
    <recommendedName>
        <fullName evidence="4">Lipoprotein LpqE</fullName>
    </recommendedName>
</protein>
<keyword evidence="1" id="KW-0732">Signal</keyword>